<keyword evidence="4" id="KW-1185">Reference proteome</keyword>
<proteinExistence type="predicted"/>
<dbReference type="EMBL" id="JBHUDX010000024">
    <property type="protein sequence ID" value="MFD1658561.1"/>
    <property type="molecule type" value="Genomic_DNA"/>
</dbReference>
<comment type="caution">
    <text evidence="3">The sequence shown here is derived from an EMBL/GenBank/DDBJ whole genome shotgun (WGS) entry which is preliminary data.</text>
</comment>
<keyword evidence="2" id="KW-0812">Transmembrane</keyword>
<feature type="compositionally biased region" description="Gly residues" evidence="1">
    <location>
        <begin position="55"/>
        <end position="68"/>
    </location>
</feature>
<evidence type="ECO:0000313" key="4">
    <source>
        <dbReference type="Proteomes" id="UP001597261"/>
    </source>
</evidence>
<keyword evidence="2" id="KW-1133">Transmembrane helix</keyword>
<protein>
    <recommendedName>
        <fullName evidence="5">Large membrane protein</fullName>
    </recommendedName>
</protein>
<evidence type="ECO:0000313" key="3">
    <source>
        <dbReference type="EMBL" id="MFD1658561.1"/>
    </source>
</evidence>
<reference evidence="4" key="1">
    <citation type="journal article" date="2019" name="Int. J. Syst. Evol. Microbiol.">
        <title>The Global Catalogue of Microorganisms (GCM) 10K type strain sequencing project: providing services to taxonomists for standard genome sequencing and annotation.</title>
        <authorList>
            <consortium name="The Broad Institute Genomics Platform"/>
            <consortium name="The Broad Institute Genome Sequencing Center for Infectious Disease"/>
            <person name="Wu L."/>
            <person name="Ma J."/>
        </authorList>
    </citation>
    <scope>NUCLEOTIDE SEQUENCE [LARGE SCALE GENOMIC DNA]</scope>
    <source>
        <strain evidence="4">CGMCC 1.12470</strain>
    </source>
</reference>
<sequence>MNTERPDDARDAGEVTEDAGGTVPLRRRSPVIVASVAAAVLLVAGGGAYLAATTSGGGGGSSTPGGDGTPPALALDGYTTGGGAGDGAGIAVGEPDPYGTTYRATGALPDGPASAPVYRATGEVTRDEVARLARALDVSGTPKPVGGTWTVGVTKDGSEPVLRVNRQAPGTWTFSRYPYGSDNRCTKVKPCAVRQDLVHPVSEAAAKKAAAPVLKAVGQDGAALDARQVMGSLRVVNADPTIGGLPTHGWSTGVQVAADGRIVGGSGNLKAPVKGAVYPVVDAKRTLDLMNGAPPSYGRKGIGGCASPVPLKDRDEAPCGASTAAPERASTPVLGAVFGLARHSVDARAVLVPSWLFEVRPAGSRDTVTVTYPAVDPQYLTAPQPPGQPSGTPAPRTGGPGRPSAPTKRDVKVMGYTADGRDLTIAYEGGVCADYTASVSESPGRVTVTVTETPWPGKVVCIMIAKLYHETLHLKAPLGGREVVGSDGGTIARGTAGTLPSEGAGPPLAR</sequence>
<dbReference type="RefSeq" id="WP_381080801.1">
    <property type="nucleotide sequence ID" value="NZ_JBHUDX010000024.1"/>
</dbReference>
<feature type="region of interest" description="Disordered" evidence="1">
    <location>
        <begin position="1"/>
        <end position="27"/>
    </location>
</feature>
<keyword evidence="2" id="KW-0472">Membrane</keyword>
<organism evidence="3 4">
    <name type="scientific">Streptomyces caeni</name>
    <dbReference type="NCBI Taxonomy" id="2307231"/>
    <lineage>
        <taxon>Bacteria</taxon>
        <taxon>Bacillati</taxon>
        <taxon>Actinomycetota</taxon>
        <taxon>Actinomycetes</taxon>
        <taxon>Kitasatosporales</taxon>
        <taxon>Streptomycetaceae</taxon>
        <taxon>Streptomyces</taxon>
    </lineage>
</organism>
<evidence type="ECO:0008006" key="5">
    <source>
        <dbReference type="Google" id="ProtNLM"/>
    </source>
</evidence>
<feature type="transmembrane region" description="Helical" evidence="2">
    <location>
        <begin position="31"/>
        <end position="52"/>
    </location>
</feature>
<evidence type="ECO:0000256" key="2">
    <source>
        <dbReference type="SAM" id="Phobius"/>
    </source>
</evidence>
<accession>A0ABW4INM8</accession>
<feature type="compositionally biased region" description="Low complexity" evidence="1">
    <location>
        <begin position="389"/>
        <end position="406"/>
    </location>
</feature>
<evidence type="ECO:0000256" key="1">
    <source>
        <dbReference type="SAM" id="MobiDB-lite"/>
    </source>
</evidence>
<feature type="region of interest" description="Disordered" evidence="1">
    <location>
        <begin position="377"/>
        <end position="409"/>
    </location>
</feature>
<feature type="compositionally biased region" description="Basic and acidic residues" evidence="1">
    <location>
        <begin position="1"/>
        <end position="13"/>
    </location>
</feature>
<feature type="region of interest" description="Disordered" evidence="1">
    <location>
        <begin position="54"/>
        <end position="80"/>
    </location>
</feature>
<gene>
    <name evidence="3" type="ORF">ACFSL4_10145</name>
</gene>
<dbReference type="Proteomes" id="UP001597261">
    <property type="component" value="Unassembled WGS sequence"/>
</dbReference>
<name>A0ABW4INM8_9ACTN</name>
<feature type="compositionally biased region" description="Low complexity" evidence="1">
    <location>
        <begin position="69"/>
        <end position="78"/>
    </location>
</feature>